<evidence type="ECO:0000313" key="4">
    <source>
        <dbReference type="Proteomes" id="UP000007721"/>
    </source>
</evidence>
<feature type="domain" description="Capsule synthesis protein CapA" evidence="2">
    <location>
        <begin position="8"/>
        <end position="290"/>
    </location>
</feature>
<gene>
    <name evidence="3" type="ordered locus">Geob_1295</name>
</gene>
<dbReference type="SUPFAM" id="SSF56300">
    <property type="entry name" value="Metallo-dependent phosphatases"/>
    <property type="match status" value="1"/>
</dbReference>
<dbReference type="CDD" id="cd07381">
    <property type="entry name" value="MPP_CapA"/>
    <property type="match status" value="1"/>
</dbReference>
<comment type="similarity">
    <text evidence="1">Belongs to the CapA family.</text>
</comment>
<dbReference type="AlphaFoldDB" id="B9M412"/>
<dbReference type="STRING" id="316067.Geob_1295"/>
<evidence type="ECO:0000259" key="2">
    <source>
        <dbReference type="SMART" id="SM00854"/>
    </source>
</evidence>
<dbReference type="HOGENOM" id="CLU_038823_3_0_7"/>
<dbReference type="InterPro" id="IPR052169">
    <property type="entry name" value="CW_Biosynth-Accessory"/>
</dbReference>
<evidence type="ECO:0000256" key="1">
    <source>
        <dbReference type="ARBA" id="ARBA00005662"/>
    </source>
</evidence>
<dbReference type="Pfam" id="PF09587">
    <property type="entry name" value="PGA_cap"/>
    <property type="match status" value="1"/>
</dbReference>
<dbReference type="RefSeq" id="WP_012646384.1">
    <property type="nucleotide sequence ID" value="NC_011979.1"/>
</dbReference>
<proteinExistence type="inferred from homology"/>
<dbReference type="Proteomes" id="UP000007721">
    <property type="component" value="Chromosome"/>
</dbReference>
<dbReference type="Gene3D" id="3.60.21.10">
    <property type="match status" value="1"/>
</dbReference>
<dbReference type="InterPro" id="IPR029052">
    <property type="entry name" value="Metallo-depent_PP-like"/>
</dbReference>
<accession>B9M412</accession>
<name>B9M412_GEODF</name>
<dbReference type="PANTHER" id="PTHR33393:SF11">
    <property type="entry name" value="POLYGLUTAMINE SYNTHESIS ACCESSORY PROTEIN RV0574C-RELATED"/>
    <property type="match status" value="1"/>
</dbReference>
<reference evidence="3 4" key="1">
    <citation type="submission" date="2009-01" db="EMBL/GenBank/DDBJ databases">
        <title>Complete sequence of Geobacter sp. FRC-32.</title>
        <authorList>
            <consortium name="US DOE Joint Genome Institute"/>
            <person name="Lucas S."/>
            <person name="Copeland A."/>
            <person name="Lapidus A."/>
            <person name="Glavina del Rio T."/>
            <person name="Dalin E."/>
            <person name="Tice H."/>
            <person name="Bruce D."/>
            <person name="Goodwin L."/>
            <person name="Pitluck S."/>
            <person name="Saunders E."/>
            <person name="Brettin T."/>
            <person name="Detter J.C."/>
            <person name="Han C."/>
            <person name="Larimer F."/>
            <person name="Land M."/>
            <person name="Hauser L."/>
            <person name="Kyrpides N."/>
            <person name="Ovchinnikova G."/>
            <person name="Kostka J."/>
            <person name="Richardson P."/>
        </authorList>
    </citation>
    <scope>NUCLEOTIDE SEQUENCE [LARGE SCALE GENOMIC DNA]</scope>
    <source>
        <strain evidence="4">DSM 22248 / JCM 15807 / FRC-32</strain>
    </source>
</reference>
<dbReference type="KEGG" id="geo:Geob_1295"/>
<evidence type="ECO:0000313" key="3">
    <source>
        <dbReference type="EMBL" id="ACM19655.1"/>
    </source>
</evidence>
<protein>
    <submittedName>
        <fullName evidence="3">Poly-gamma-glutamate capsule synthesis protein PGA_cap</fullName>
    </submittedName>
</protein>
<keyword evidence="4" id="KW-1185">Reference proteome</keyword>
<dbReference type="PANTHER" id="PTHR33393">
    <property type="entry name" value="POLYGLUTAMINE SYNTHESIS ACCESSORY PROTEIN RV0574C-RELATED"/>
    <property type="match status" value="1"/>
</dbReference>
<dbReference type="OrthoDB" id="5405713at2"/>
<dbReference type="InterPro" id="IPR019079">
    <property type="entry name" value="Capsule_synth_CapA"/>
</dbReference>
<dbReference type="EMBL" id="CP001390">
    <property type="protein sequence ID" value="ACM19655.1"/>
    <property type="molecule type" value="Genomic_DNA"/>
</dbReference>
<organism evidence="3 4">
    <name type="scientific">Geotalea daltonii (strain DSM 22248 / JCM 15807 / FRC-32)</name>
    <name type="common">Geobacter daltonii</name>
    <dbReference type="NCBI Taxonomy" id="316067"/>
    <lineage>
        <taxon>Bacteria</taxon>
        <taxon>Pseudomonadati</taxon>
        <taxon>Thermodesulfobacteriota</taxon>
        <taxon>Desulfuromonadia</taxon>
        <taxon>Geobacterales</taxon>
        <taxon>Geobacteraceae</taxon>
        <taxon>Geotalea</taxon>
    </lineage>
</organism>
<sequence>MGRDKLITIFMCGDVMTGRGIDQILPHPGDPAIHEPYMKDARGYVALAEETNGLIPKSASFYYIWGDALEVLSSAAPDLRIINLETSVTKSDDYWQGKGINYRMSPDNFPAITAARIDFCSLANNHILDWGNSGLAETLSVLDKAHVKHGGAGRDLAEARMPAVFDVEGKGRVLVFSCGTESSGIPGKWGAGEKRAGVNLLPDLSRKTVGEVARMVQRLKRPGDLVVLSIHWGANWGYSITPDERAFAHGLVDDAGVDVIHGHSSHHVKGMEVYHGKPIIYGCGDFINDYEGIHGEERFRGDLSLMYFVSIDPESGRLARCTMKPMQMRQFRLHRASVRDELWLRELLNREGQKLGTRVERDDGVFVLHWQGGIS</sequence>
<dbReference type="eggNOG" id="COG2843">
    <property type="taxonomic scope" value="Bacteria"/>
</dbReference>
<dbReference type="SMART" id="SM00854">
    <property type="entry name" value="PGA_cap"/>
    <property type="match status" value="1"/>
</dbReference>